<feature type="region of interest" description="Disordered" evidence="1">
    <location>
        <begin position="190"/>
        <end position="383"/>
    </location>
</feature>
<dbReference type="Gene3D" id="2.60.200.20">
    <property type="match status" value="1"/>
</dbReference>
<dbReference type="InterPro" id="IPR000253">
    <property type="entry name" value="FHA_dom"/>
</dbReference>
<evidence type="ECO:0000259" key="2">
    <source>
        <dbReference type="PROSITE" id="PS50006"/>
    </source>
</evidence>
<evidence type="ECO:0000259" key="3">
    <source>
        <dbReference type="PROSITE" id="PS50174"/>
    </source>
</evidence>
<gene>
    <name evidence="4" type="ORF">M407DRAFT_246818</name>
</gene>
<feature type="domain" description="FHA" evidence="2">
    <location>
        <begin position="90"/>
        <end position="143"/>
    </location>
</feature>
<evidence type="ECO:0008006" key="6">
    <source>
        <dbReference type="Google" id="ProtNLM"/>
    </source>
</evidence>
<evidence type="ECO:0000313" key="5">
    <source>
        <dbReference type="Proteomes" id="UP000054248"/>
    </source>
</evidence>
<dbReference type="PROSITE" id="PS50174">
    <property type="entry name" value="G_PATCH"/>
    <property type="match status" value="1"/>
</dbReference>
<dbReference type="PANTHER" id="PTHR23106:SF24">
    <property type="entry name" value="ANGIOGENIC FACTOR WITH G PATCH AND FHA DOMAINS 1"/>
    <property type="match status" value="1"/>
</dbReference>
<dbReference type="EMBL" id="KN823416">
    <property type="protein sequence ID" value="KIO17207.1"/>
    <property type="molecule type" value="Genomic_DNA"/>
</dbReference>
<dbReference type="PANTHER" id="PTHR23106">
    <property type="entry name" value="ANGIOGENIC FACTOR WITH G PATCH AND FHA DOMAINS 1"/>
    <property type="match status" value="1"/>
</dbReference>
<proteinExistence type="predicted"/>
<accession>A0A0C3L6M4</accession>
<protein>
    <recommendedName>
        <fullName evidence="6">FHA domain-containing protein</fullName>
    </recommendedName>
</protein>
<dbReference type="SMART" id="SM00443">
    <property type="entry name" value="G_patch"/>
    <property type="match status" value="1"/>
</dbReference>
<dbReference type="GO" id="GO:0003676">
    <property type="term" value="F:nucleic acid binding"/>
    <property type="evidence" value="ECO:0007669"/>
    <property type="project" value="InterPro"/>
</dbReference>
<feature type="region of interest" description="Disordered" evidence="1">
    <location>
        <begin position="40"/>
        <end position="60"/>
    </location>
</feature>
<dbReference type="Pfam" id="PF01585">
    <property type="entry name" value="G-patch"/>
    <property type="match status" value="1"/>
</dbReference>
<feature type="compositionally biased region" description="Basic and acidic residues" evidence="1">
    <location>
        <begin position="295"/>
        <end position="307"/>
    </location>
</feature>
<feature type="compositionally biased region" description="Basic and acidic residues" evidence="1">
    <location>
        <begin position="357"/>
        <end position="374"/>
    </location>
</feature>
<keyword evidence="5" id="KW-1185">Reference proteome</keyword>
<name>A0A0C3L6M4_9AGAM</name>
<dbReference type="AlphaFoldDB" id="A0A0C3L6M4"/>
<dbReference type="InterPro" id="IPR000467">
    <property type="entry name" value="G_patch_dom"/>
</dbReference>
<dbReference type="InterPro" id="IPR053027">
    <property type="entry name" value="AGGF1"/>
</dbReference>
<feature type="compositionally biased region" description="Basic and acidic residues" evidence="1">
    <location>
        <begin position="13"/>
        <end position="24"/>
    </location>
</feature>
<dbReference type="SMART" id="SM00240">
    <property type="entry name" value="FHA"/>
    <property type="match status" value="1"/>
</dbReference>
<dbReference type="PROSITE" id="PS50006">
    <property type="entry name" value="FHA_DOMAIN"/>
    <property type="match status" value="1"/>
</dbReference>
<feature type="domain" description="G-patch" evidence="3">
    <location>
        <begin position="333"/>
        <end position="383"/>
    </location>
</feature>
<feature type="region of interest" description="Disordered" evidence="1">
    <location>
        <begin position="1"/>
        <end position="24"/>
    </location>
</feature>
<dbReference type="HOGENOM" id="CLU_056034_0_0_1"/>
<reference evidence="5" key="2">
    <citation type="submission" date="2015-01" db="EMBL/GenBank/DDBJ databases">
        <title>Evolutionary Origins and Diversification of the Mycorrhizal Mutualists.</title>
        <authorList>
            <consortium name="DOE Joint Genome Institute"/>
            <consortium name="Mycorrhizal Genomics Consortium"/>
            <person name="Kohler A."/>
            <person name="Kuo A."/>
            <person name="Nagy L.G."/>
            <person name="Floudas D."/>
            <person name="Copeland A."/>
            <person name="Barry K.W."/>
            <person name="Cichocki N."/>
            <person name="Veneault-Fourrey C."/>
            <person name="LaButti K."/>
            <person name="Lindquist E.A."/>
            <person name="Lipzen A."/>
            <person name="Lundell T."/>
            <person name="Morin E."/>
            <person name="Murat C."/>
            <person name="Riley R."/>
            <person name="Ohm R."/>
            <person name="Sun H."/>
            <person name="Tunlid A."/>
            <person name="Henrissat B."/>
            <person name="Grigoriev I.V."/>
            <person name="Hibbett D.S."/>
            <person name="Martin F."/>
        </authorList>
    </citation>
    <scope>NUCLEOTIDE SEQUENCE [LARGE SCALE GENOMIC DNA]</scope>
    <source>
        <strain evidence="5">MUT 4182</strain>
    </source>
</reference>
<dbReference type="InterPro" id="IPR008984">
    <property type="entry name" value="SMAD_FHA_dom_sf"/>
</dbReference>
<evidence type="ECO:0000256" key="1">
    <source>
        <dbReference type="SAM" id="MobiDB-lite"/>
    </source>
</evidence>
<dbReference type="STRING" id="1051891.A0A0C3L6M4"/>
<reference evidence="4 5" key="1">
    <citation type="submission" date="2014-04" db="EMBL/GenBank/DDBJ databases">
        <authorList>
            <consortium name="DOE Joint Genome Institute"/>
            <person name="Kuo A."/>
            <person name="Girlanda M."/>
            <person name="Perotto S."/>
            <person name="Kohler A."/>
            <person name="Nagy L.G."/>
            <person name="Floudas D."/>
            <person name="Copeland A."/>
            <person name="Barry K.W."/>
            <person name="Cichocki N."/>
            <person name="Veneault-Fourrey C."/>
            <person name="LaButti K."/>
            <person name="Lindquist E.A."/>
            <person name="Lipzen A."/>
            <person name="Lundell T."/>
            <person name="Morin E."/>
            <person name="Murat C."/>
            <person name="Sun H."/>
            <person name="Tunlid A."/>
            <person name="Henrissat B."/>
            <person name="Grigoriev I.V."/>
            <person name="Hibbett D.S."/>
            <person name="Martin F."/>
            <person name="Nordberg H.P."/>
            <person name="Cantor M.N."/>
            <person name="Hua S.X."/>
        </authorList>
    </citation>
    <scope>NUCLEOTIDE SEQUENCE [LARGE SCALE GENOMIC DNA]</scope>
    <source>
        <strain evidence="4 5">MUT 4182</strain>
    </source>
</reference>
<dbReference type="Pfam" id="PF00498">
    <property type="entry name" value="FHA"/>
    <property type="match status" value="1"/>
</dbReference>
<organism evidence="4 5">
    <name type="scientific">Tulasnella calospora MUT 4182</name>
    <dbReference type="NCBI Taxonomy" id="1051891"/>
    <lineage>
        <taxon>Eukaryota</taxon>
        <taxon>Fungi</taxon>
        <taxon>Dikarya</taxon>
        <taxon>Basidiomycota</taxon>
        <taxon>Agaricomycotina</taxon>
        <taxon>Agaricomycetes</taxon>
        <taxon>Cantharellales</taxon>
        <taxon>Tulasnellaceae</taxon>
        <taxon>Tulasnella</taxon>
    </lineage>
</organism>
<dbReference type="OrthoDB" id="21470at2759"/>
<feature type="compositionally biased region" description="Polar residues" evidence="1">
    <location>
        <begin position="253"/>
        <end position="268"/>
    </location>
</feature>
<sequence length="383" mass="41313">MSATDVPTLPAPDSDHSDVDHDSAEAMRSVWMALHGNAPSSSKPVPYALQEESPDVSPPHERPVCRLVVISSGILSKGRTHAVIEPHDVVKVGRDKQPEPLLRLKELAVSKHHASIFWDNERLEWAIVDLGSVHGTWLNSQGLAGGSNELAEGQRLSAPRASSAPRRLLYGDTLTIGSSKFSVHIHESGRPCEECESDPANAIPLLPDTTAKPNTDRTPSTSTSAAPNQPRVSHKAAMQSLRQSLLRPGRRSASLSRESTPQGASTYQDRSRKRREMFGTDGGGTEAGSSSQPTSREKRPRYDDPRVADVLGPEAPVDEEVTSSSSQSRPIDESNIGHRLLMKKGWTPGETLGSADGDTRRALREPLQVVKREGQAGLGSRGA</sequence>
<dbReference type="SUPFAM" id="SSF49879">
    <property type="entry name" value="SMAD/FHA domain"/>
    <property type="match status" value="1"/>
</dbReference>
<feature type="compositionally biased region" description="Polar residues" evidence="1">
    <location>
        <begin position="211"/>
        <end position="231"/>
    </location>
</feature>
<evidence type="ECO:0000313" key="4">
    <source>
        <dbReference type="EMBL" id="KIO17207.1"/>
    </source>
</evidence>
<dbReference type="Proteomes" id="UP000054248">
    <property type="component" value="Unassembled WGS sequence"/>
</dbReference>